<dbReference type="OMA" id="VGACTIV"/>
<comment type="similarity">
    <text evidence="2">Belongs to the class-I pyridoxal-phosphate-dependent aminotransferase family.</text>
</comment>
<dbReference type="Gene3D" id="3.90.1150.10">
    <property type="entry name" value="Aspartate Aminotransferase, domain 1"/>
    <property type="match status" value="1"/>
</dbReference>
<evidence type="ECO:0000313" key="9">
    <source>
        <dbReference type="Proteomes" id="UP000023152"/>
    </source>
</evidence>
<sequence length="448" mass="50415">MLSKKKTLNFFKKQNQQLKGLNNKLCMSCEQSSVWSHVEELPPDAIFLTKTLFNKDPNPAKVNLGIGAYRTEEGNPYILKVVRKVEREILDDVKLDKEYAPICGEPQYVHACQSVIFGKDAPVLKEKRAAGAQSLSGTGALRVLCEFLKVNFANSKVYLSKPTWGNHTKILLKSHLEEGTYRYWNAKGRNLDIDGMLEDLSKARPGDIVLLHACAHNPTGVDPTLDQWKQIASLLKKNKLIPFFDTAYQGFATGDLDRDAAAIRLFEKEGFDFVVSQSFAKNMGLYSERAGCATVVSQDPKLVSACQSQLEAVIRPMYSNPPRYGAEIVKRVISSPENFKLWKEEMTYMSGRIIKMRQLLRQHLEALKTPGTWNHITDQIGMFSFTGLTGIKINTSSFFFNTASQVDVMISKHHIYMLKNGRISMAGVTTKNVEYLARAMDDVVKNVK</sequence>
<evidence type="ECO:0000256" key="2">
    <source>
        <dbReference type="ARBA" id="ARBA00007441"/>
    </source>
</evidence>
<dbReference type="PANTHER" id="PTHR11879">
    <property type="entry name" value="ASPARTATE AMINOTRANSFERASE"/>
    <property type="match status" value="1"/>
</dbReference>
<evidence type="ECO:0000259" key="7">
    <source>
        <dbReference type="Pfam" id="PF00155"/>
    </source>
</evidence>
<evidence type="ECO:0000313" key="8">
    <source>
        <dbReference type="EMBL" id="ETO07522.1"/>
    </source>
</evidence>
<organism evidence="8 9">
    <name type="scientific">Reticulomyxa filosa</name>
    <dbReference type="NCBI Taxonomy" id="46433"/>
    <lineage>
        <taxon>Eukaryota</taxon>
        <taxon>Sar</taxon>
        <taxon>Rhizaria</taxon>
        <taxon>Retaria</taxon>
        <taxon>Foraminifera</taxon>
        <taxon>Monothalamids</taxon>
        <taxon>Reticulomyxidae</taxon>
        <taxon>Reticulomyxa</taxon>
    </lineage>
</organism>
<dbReference type="FunFam" id="3.40.640.10:FF:000066">
    <property type="entry name" value="Aspartate aminotransferase"/>
    <property type="match status" value="1"/>
</dbReference>
<keyword evidence="6" id="KW-0663">Pyridoxal phosphate</keyword>
<dbReference type="GO" id="GO:0004069">
    <property type="term" value="F:L-aspartate:2-oxoglutarate aminotransferase activity"/>
    <property type="evidence" value="ECO:0007669"/>
    <property type="project" value="UniProtKB-EC"/>
</dbReference>
<dbReference type="InterPro" id="IPR000796">
    <property type="entry name" value="Asp_trans"/>
</dbReference>
<dbReference type="InterPro" id="IPR015421">
    <property type="entry name" value="PyrdxlP-dep_Trfase_major"/>
</dbReference>
<comment type="subunit">
    <text evidence="3">Homodimer.</text>
</comment>
<gene>
    <name evidence="8" type="ORF">RFI_29869</name>
</gene>
<comment type="cofactor">
    <cofactor evidence="1">
        <name>pyridoxal 5'-phosphate</name>
        <dbReference type="ChEBI" id="CHEBI:597326"/>
    </cofactor>
</comment>
<name>X6M286_RETFI</name>
<accession>X6M286</accession>
<keyword evidence="4 8" id="KW-0032">Aminotransferase</keyword>
<dbReference type="Gene3D" id="3.40.640.10">
    <property type="entry name" value="Type I PLP-dependent aspartate aminotransferase-like (Major domain)"/>
    <property type="match status" value="1"/>
</dbReference>
<dbReference type="AlphaFoldDB" id="X6M286"/>
<dbReference type="CDD" id="cd00609">
    <property type="entry name" value="AAT_like"/>
    <property type="match status" value="1"/>
</dbReference>
<dbReference type="PANTHER" id="PTHR11879:SF22">
    <property type="entry name" value="ASPARTATE AMINOTRANSFERASE, MITOCHONDRIAL"/>
    <property type="match status" value="1"/>
</dbReference>
<evidence type="ECO:0000256" key="6">
    <source>
        <dbReference type="ARBA" id="ARBA00022898"/>
    </source>
</evidence>
<dbReference type="InterPro" id="IPR015424">
    <property type="entry name" value="PyrdxlP-dep_Trfase"/>
</dbReference>
<dbReference type="GO" id="GO:0030170">
    <property type="term" value="F:pyridoxal phosphate binding"/>
    <property type="evidence" value="ECO:0007669"/>
    <property type="project" value="InterPro"/>
</dbReference>
<keyword evidence="9" id="KW-1185">Reference proteome</keyword>
<dbReference type="GO" id="GO:0006520">
    <property type="term" value="P:amino acid metabolic process"/>
    <property type="evidence" value="ECO:0007669"/>
    <property type="project" value="InterPro"/>
</dbReference>
<dbReference type="InterPro" id="IPR004839">
    <property type="entry name" value="Aminotransferase_I/II_large"/>
</dbReference>
<protein>
    <submittedName>
        <fullName evidence="8">Aminotransferase, classes I and II family protein</fullName>
    </submittedName>
</protein>
<evidence type="ECO:0000256" key="5">
    <source>
        <dbReference type="ARBA" id="ARBA00022679"/>
    </source>
</evidence>
<dbReference type="InterPro" id="IPR015422">
    <property type="entry name" value="PyrdxlP-dep_Trfase_small"/>
</dbReference>
<dbReference type="EMBL" id="ASPP01026093">
    <property type="protein sequence ID" value="ETO07522.1"/>
    <property type="molecule type" value="Genomic_DNA"/>
</dbReference>
<keyword evidence="5 8" id="KW-0808">Transferase</keyword>
<dbReference type="SUPFAM" id="SSF53383">
    <property type="entry name" value="PLP-dependent transferases"/>
    <property type="match status" value="1"/>
</dbReference>
<dbReference type="OrthoDB" id="6752799at2759"/>
<dbReference type="Pfam" id="PF00155">
    <property type="entry name" value="Aminotran_1_2"/>
    <property type="match status" value="1"/>
</dbReference>
<dbReference type="PRINTS" id="PR00799">
    <property type="entry name" value="TRANSAMINASE"/>
</dbReference>
<feature type="domain" description="Aminotransferase class I/classII large" evidence="7">
    <location>
        <begin position="61"/>
        <end position="439"/>
    </location>
</feature>
<evidence type="ECO:0000256" key="3">
    <source>
        <dbReference type="ARBA" id="ARBA00011738"/>
    </source>
</evidence>
<evidence type="ECO:0000256" key="4">
    <source>
        <dbReference type="ARBA" id="ARBA00022576"/>
    </source>
</evidence>
<dbReference type="NCBIfam" id="NF006719">
    <property type="entry name" value="PRK09257.1"/>
    <property type="match status" value="1"/>
</dbReference>
<reference evidence="8 9" key="1">
    <citation type="journal article" date="2013" name="Curr. Biol.">
        <title>The Genome of the Foraminiferan Reticulomyxa filosa.</title>
        <authorList>
            <person name="Glockner G."/>
            <person name="Hulsmann N."/>
            <person name="Schleicher M."/>
            <person name="Noegel A.A."/>
            <person name="Eichinger L."/>
            <person name="Gallinger C."/>
            <person name="Pawlowski J."/>
            <person name="Sierra R."/>
            <person name="Euteneuer U."/>
            <person name="Pillet L."/>
            <person name="Moustafa A."/>
            <person name="Platzer M."/>
            <person name="Groth M."/>
            <person name="Szafranski K."/>
            <person name="Schliwa M."/>
        </authorList>
    </citation>
    <scope>NUCLEOTIDE SEQUENCE [LARGE SCALE GENOMIC DNA]</scope>
</reference>
<evidence type="ECO:0000256" key="1">
    <source>
        <dbReference type="ARBA" id="ARBA00001933"/>
    </source>
</evidence>
<comment type="caution">
    <text evidence="8">The sequence shown here is derived from an EMBL/GenBank/DDBJ whole genome shotgun (WGS) entry which is preliminary data.</text>
</comment>
<dbReference type="GO" id="GO:0005739">
    <property type="term" value="C:mitochondrion"/>
    <property type="evidence" value="ECO:0007669"/>
    <property type="project" value="TreeGrafter"/>
</dbReference>
<proteinExistence type="inferred from homology"/>
<dbReference type="Proteomes" id="UP000023152">
    <property type="component" value="Unassembled WGS sequence"/>
</dbReference>